<dbReference type="InterPro" id="IPR014757">
    <property type="entry name" value="Tscrpt_reg_IclR_C"/>
</dbReference>
<dbReference type="InterPro" id="IPR029016">
    <property type="entry name" value="GAF-like_dom_sf"/>
</dbReference>
<comment type="caution">
    <text evidence="6">The sequence shown here is derived from an EMBL/GenBank/DDBJ whole genome shotgun (WGS) entry which is preliminary data.</text>
</comment>
<dbReference type="EMBL" id="BMZF01000012">
    <property type="protein sequence ID" value="GHA61919.1"/>
    <property type="molecule type" value="Genomic_DNA"/>
</dbReference>
<dbReference type="Gene3D" id="3.30.450.40">
    <property type="match status" value="1"/>
</dbReference>
<reference evidence="7" key="1">
    <citation type="journal article" date="2019" name="Int. J. Syst. Evol. Microbiol.">
        <title>The Global Catalogue of Microorganisms (GCM) 10K type strain sequencing project: providing services to taxonomists for standard genome sequencing and annotation.</title>
        <authorList>
            <consortium name="The Broad Institute Genomics Platform"/>
            <consortium name="The Broad Institute Genome Sequencing Center for Infectious Disease"/>
            <person name="Wu L."/>
            <person name="Ma J."/>
        </authorList>
    </citation>
    <scope>NUCLEOTIDE SEQUENCE [LARGE SCALE GENOMIC DNA]</scope>
    <source>
        <strain evidence="7">KCTC 32465</strain>
    </source>
</reference>
<dbReference type="SMART" id="SM00346">
    <property type="entry name" value="HTH_ICLR"/>
    <property type="match status" value="1"/>
</dbReference>
<protein>
    <submittedName>
        <fullName evidence="6">IclR family transcriptional regulator</fullName>
    </submittedName>
</protein>
<organism evidence="6 7">
    <name type="scientific">Paramylibacter ulvae</name>
    <dbReference type="NCBI Taxonomy" id="1651968"/>
    <lineage>
        <taxon>Bacteria</taxon>
        <taxon>Pseudomonadati</taxon>
        <taxon>Pseudomonadota</taxon>
        <taxon>Alphaproteobacteria</taxon>
        <taxon>Rhodobacterales</taxon>
        <taxon>Paracoccaceae</taxon>
        <taxon>Paramylibacter</taxon>
    </lineage>
</organism>
<dbReference type="Pfam" id="PF09339">
    <property type="entry name" value="HTH_IclR"/>
    <property type="match status" value="1"/>
</dbReference>
<dbReference type="InterPro" id="IPR005471">
    <property type="entry name" value="Tscrpt_reg_IclR_N"/>
</dbReference>
<evidence type="ECO:0000313" key="6">
    <source>
        <dbReference type="EMBL" id="GHA61919.1"/>
    </source>
</evidence>
<dbReference type="PROSITE" id="PS51078">
    <property type="entry name" value="ICLR_ED"/>
    <property type="match status" value="1"/>
</dbReference>
<feature type="domain" description="HTH iclR-type" evidence="4">
    <location>
        <begin position="1"/>
        <end position="63"/>
    </location>
</feature>
<keyword evidence="2" id="KW-0238">DNA-binding</keyword>
<dbReference type="Gene3D" id="1.10.10.10">
    <property type="entry name" value="Winged helix-like DNA-binding domain superfamily/Winged helix DNA-binding domain"/>
    <property type="match status" value="1"/>
</dbReference>
<evidence type="ECO:0000256" key="1">
    <source>
        <dbReference type="ARBA" id="ARBA00023015"/>
    </source>
</evidence>
<feature type="domain" description="IclR-ED" evidence="5">
    <location>
        <begin position="57"/>
        <end position="245"/>
    </location>
</feature>
<accession>A0ABQ3D8C3</accession>
<sequence length="269" mass="29026">MSVVAKAISLLEHFSVQNPELGLSQLCRLAKKDKATTYRYLTTLESIDFVEQNPVSKMYRIGPAVLHLADIREQTVPRREGAIKPLEILAQATGETAHVSILSGNGLHALEACESMLHSTRAVIDLQKLPLHATASGICALAFGPADLTQIANTTLTQFTKQTAQDVETLARYISRVQQSGFGFSDRAFENDIVGFAAPLFDHTGQMAGTVAVAAVASRLTNALVDQIHNSLITASTSISHNWGGRVPTSIQTLWAQSSKSLAEKEMSI</sequence>
<dbReference type="Proteomes" id="UP000634455">
    <property type="component" value="Unassembled WGS sequence"/>
</dbReference>
<dbReference type="SUPFAM" id="SSF46785">
    <property type="entry name" value="Winged helix' DNA-binding domain"/>
    <property type="match status" value="1"/>
</dbReference>
<dbReference type="InterPro" id="IPR050707">
    <property type="entry name" value="HTH_MetabolicPath_Reg"/>
</dbReference>
<keyword evidence="1" id="KW-0805">Transcription regulation</keyword>
<proteinExistence type="predicted"/>
<dbReference type="InterPro" id="IPR036388">
    <property type="entry name" value="WH-like_DNA-bd_sf"/>
</dbReference>
<keyword evidence="3" id="KW-0804">Transcription</keyword>
<keyword evidence="7" id="KW-1185">Reference proteome</keyword>
<evidence type="ECO:0000256" key="2">
    <source>
        <dbReference type="ARBA" id="ARBA00023125"/>
    </source>
</evidence>
<dbReference type="SUPFAM" id="SSF55781">
    <property type="entry name" value="GAF domain-like"/>
    <property type="match status" value="1"/>
</dbReference>
<evidence type="ECO:0000259" key="5">
    <source>
        <dbReference type="PROSITE" id="PS51078"/>
    </source>
</evidence>
<gene>
    <name evidence="6" type="ORF">GCM10008927_29230</name>
</gene>
<evidence type="ECO:0000259" key="4">
    <source>
        <dbReference type="PROSITE" id="PS51077"/>
    </source>
</evidence>
<name>A0ABQ3D8C3_9RHOB</name>
<dbReference type="PANTHER" id="PTHR30136:SF24">
    <property type="entry name" value="HTH-TYPE TRANSCRIPTIONAL REPRESSOR ALLR"/>
    <property type="match status" value="1"/>
</dbReference>
<dbReference type="PROSITE" id="PS51077">
    <property type="entry name" value="HTH_ICLR"/>
    <property type="match status" value="1"/>
</dbReference>
<dbReference type="InterPro" id="IPR036390">
    <property type="entry name" value="WH_DNA-bd_sf"/>
</dbReference>
<dbReference type="Pfam" id="PF01614">
    <property type="entry name" value="IclR_C"/>
    <property type="match status" value="1"/>
</dbReference>
<dbReference type="PANTHER" id="PTHR30136">
    <property type="entry name" value="HELIX-TURN-HELIX TRANSCRIPTIONAL REGULATOR, ICLR FAMILY"/>
    <property type="match status" value="1"/>
</dbReference>
<dbReference type="RefSeq" id="WP_189641487.1">
    <property type="nucleotide sequence ID" value="NZ_BMZF01000012.1"/>
</dbReference>
<evidence type="ECO:0000313" key="7">
    <source>
        <dbReference type="Proteomes" id="UP000634455"/>
    </source>
</evidence>
<evidence type="ECO:0000256" key="3">
    <source>
        <dbReference type="ARBA" id="ARBA00023163"/>
    </source>
</evidence>